<organism evidence="2 3">
    <name type="scientific">Streptomyces adustus</name>
    <dbReference type="NCBI Taxonomy" id="1609272"/>
    <lineage>
        <taxon>Bacteria</taxon>
        <taxon>Bacillati</taxon>
        <taxon>Actinomycetota</taxon>
        <taxon>Actinomycetes</taxon>
        <taxon>Kitasatosporales</taxon>
        <taxon>Streptomycetaceae</taxon>
        <taxon>Streptomyces</taxon>
    </lineage>
</organism>
<gene>
    <name evidence="2" type="ORF">FNH09_10730</name>
</gene>
<name>A0A5N8V941_9ACTN</name>
<feature type="region of interest" description="Disordered" evidence="1">
    <location>
        <begin position="57"/>
        <end position="89"/>
    </location>
</feature>
<dbReference type="Proteomes" id="UP000325849">
    <property type="component" value="Unassembled WGS sequence"/>
</dbReference>
<reference evidence="2 3" key="1">
    <citation type="submission" date="2019-07" db="EMBL/GenBank/DDBJ databases">
        <title>New species of Amycolatopsis and Streptomyces.</title>
        <authorList>
            <person name="Duangmal K."/>
            <person name="Teo W.F.A."/>
            <person name="Lipun K."/>
        </authorList>
    </citation>
    <scope>NUCLEOTIDE SEQUENCE [LARGE SCALE GENOMIC DNA]</scope>
    <source>
        <strain evidence="2 3">NBRC 109810</strain>
    </source>
</reference>
<evidence type="ECO:0000313" key="2">
    <source>
        <dbReference type="EMBL" id="MPY31743.1"/>
    </source>
</evidence>
<evidence type="ECO:0000256" key="1">
    <source>
        <dbReference type="SAM" id="MobiDB-lite"/>
    </source>
</evidence>
<accession>A0A5N8V941</accession>
<dbReference type="EMBL" id="VJZD01000031">
    <property type="protein sequence ID" value="MPY31743.1"/>
    <property type="molecule type" value="Genomic_DNA"/>
</dbReference>
<proteinExistence type="predicted"/>
<comment type="caution">
    <text evidence="2">The sequence shown here is derived from an EMBL/GenBank/DDBJ whole genome shotgun (WGS) entry which is preliminary data.</text>
</comment>
<protein>
    <submittedName>
        <fullName evidence="2">Uncharacterized protein</fullName>
    </submittedName>
</protein>
<dbReference type="AlphaFoldDB" id="A0A5N8V941"/>
<keyword evidence="3" id="KW-1185">Reference proteome</keyword>
<dbReference type="OrthoDB" id="4309683at2"/>
<evidence type="ECO:0000313" key="3">
    <source>
        <dbReference type="Proteomes" id="UP000325849"/>
    </source>
</evidence>
<sequence>MMPSVTVLVSSDTDIYISPGLYGDCLPTVATGGAADSFRAGRVSFRFRWFLRPSDPSSCSHMTRGAENGPSGFMSHRHYGRRQSDVKQL</sequence>